<keyword evidence="3" id="KW-1185">Reference proteome</keyword>
<name>A0ABR0S305_9EURO</name>
<feature type="region of interest" description="Disordered" evidence="1">
    <location>
        <begin position="1"/>
        <end position="77"/>
    </location>
</feature>
<evidence type="ECO:0000256" key="1">
    <source>
        <dbReference type="SAM" id="MobiDB-lite"/>
    </source>
</evidence>
<reference evidence="2 3" key="1">
    <citation type="journal article" date="2023" name="Res Sq">
        <title>Genomic and morphological characterization of Knufia obscura isolated from the Mars 2020 spacecraft assembly facility.</title>
        <authorList>
            <person name="Chander A.M."/>
            <person name="Teixeira M.M."/>
            <person name="Singh N.K."/>
            <person name="Williams M.P."/>
            <person name="Parker C.W."/>
            <person name="Leo P."/>
            <person name="Stajich J.E."/>
            <person name="Torok T."/>
            <person name="Tighe S."/>
            <person name="Mason C.E."/>
            <person name="Venkateswaran K."/>
        </authorList>
    </citation>
    <scope>NUCLEOTIDE SEQUENCE [LARGE SCALE GENOMIC DNA]</scope>
    <source>
        <strain evidence="2 3">CCFEE 5817</strain>
    </source>
</reference>
<dbReference type="GeneID" id="89994847"/>
<feature type="compositionally biased region" description="Low complexity" evidence="1">
    <location>
        <begin position="26"/>
        <end position="45"/>
    </location>
</feature>
<dbReference type="Proteomes" id="UP001334248">
    <property type="component" value="Unassembled WGS sequence"/>
</dbReference>
<protein>
    <submittedName>
        <fullName evidence="2">Uncharacterized protein</fullName>
    </submittedName>
</protein>
<dbReference type="EMBL" id="JAVHJV010000001">
    <property type="protein sequence ID" value="KAK5947249.1"/>
    <property type="molecule type" value="Genomic_DNA"/>
</dbReference>
<gene>
    <name evidence="2" type="ORF">PMZ80_001398</name>
</gene>
<feature type="compositionally biased region" description="Basic and acidic residues" evidence="1">
    <location>
        <begin position="1"/>
        <end position="11"/>
    </location>
</feature>
<dbReference type="RefSeq" id="XP_064735339.1">
    <property type="nucleotide sequence ID" value="XM_064869842.1"/>
</dbReference>
<evidence type="ECO:0000313" key="3">
    <source>
        <dbReference type="Proteomes" id="UP001334248"/>
    </source>
</evidence>
<accession>A0ABR0S305</accession>
<proteinExistence type="predicted"/>
<feature type="region of interest" description="Disordered" evidence="1">
    <location>
        <begin position="98"/>
        <end position="252"/>
    </location>
</feature>
<feature type="compositionally biased region" description="Polar residues" evidence="1">
    <location>
        <begin position="466"/>
        <end position="477"/>
    </location>
</feature>
<feature type="region of interest" description="Disordered" evidence="1">
    <location>
        <begin position="404"/>
        <end position="480"/>
    </location>
</feature>
<feature type="compositionally biased region" description="Acidic residues" evidence="1">
    <location>
        <begin position="418"/>
        <end position="434"/>
    </location>
</feature>
<feature type="region of interest" description="Disordered" evidence="1">
    <location>
        <begin position="518"/>
        <end position="567"/>
    </location>
</feature>
<evidence type="ECO:0000313" key="2">
    <source>
        <dbReference type="EMBL" id="KAK5947249.1"/>
    </source>
</evidence>
<feature type="region of interest" description="Disordered" evidence="1">
    <location>
        <begin position="292"/>
        <end position="319"/>
    </location>
</feature>
<organism evidence="2 3">
    <name type="scientific">Knufia obscura</name>
    <dbReference type="NCBI Taxonomy" id="1635080"/>
    <lineage>
        <taxon>Eukaryota</taxon>
        <taxon>Fungi</taxon>
        <taxon>Dikarya</taxon>
        <taxon>Ascomycota</taxon>
        <taxon>Pezizomycotina</taxon>
        <taxon>Eurotiomycetes</taxon>
        <taxon>Chaetothyriomycetidae</taxon>
        <taxon>Chaetothyriales</taxon>
        <taxon>Trichomeriaceae</taxon>
        <taxon>Knufia</taxon>
    </lineage>
</organism>
<comment type="caution">
    <text evidence="2">The sequence shown here is derived from an EMBL/GenBank/DDBJ whole genome shotgun (WGS) entry which is preliminary data.</text>
</comment>
<sequence length="567" mass="61441">MSDKKQPEKKPNRSRWATDDDENDPSSDNNRPLTPAEMQAAMAAADCGTARQHQLSTAIRRDERPVTTSQSRILASRDCNVDGSEAARNAQANQAKLKGWGNVASYDTSDDDGKKDIAGGQTHRLKLRQEVRKDDSEEVSRLSSSGDARGLHGPSRTLHPARHSVKPPPRTAPRSSTANEIVRDTTDQTPLTDAEWQAIKRIYDEHKIPRPSTASAMDRAVQRDLLYKSRSQNSTRPGAPQPARPARPARPVNNAWAPQNLVVNPTPPLNLSNPSVTTSPAEMRRRLGEAFIETEPATAPTPTTPEPAREPVATRPNPFDLSVPTIVTLEKEMVRNYGTAGVETAAVEASIASARETSPPSNPFNTPSPAMQPVVITPGSIPDGADEELLELVDGKLKDFHITRPRRESVAPSMPSIPEEEEVPTEGDLMDFEEEAPRSARSSQSLLDTTPERSFPAPLEPVDAVQPSTSTTTNEAGTQTEIAATPAAIAAAHTTPLAYMGDQLSAFHRDALQSSDAFWAQQERRRQAHGMGIAEREPAPAQRGSSLNASRWAPGPASHKPSRNDSA</sequence>
<feature type="compositionally biased region" description="Basic and acidic residues" evidence="1">
    <location>
        <begin position="127"/>
        <end position="140"/>
    </location>
</feature>